<dbReference type="InterPro" id="IPR035906">
    <property type="entry name" value="MetI-like_sf"/>
</dbReference>
<evidence type="ECO:0000256" key="6">
    <source>
        <dbReference type="ARBA" id="ARBA00023136"/>
    </source>
</evidence>
<dbReference type="PROSITE" id="PS50928">
    <property type="entry name" value="ABC_TM1"/>
    <property type="match status" value="1"/>
</dbReference>
<comment type="caution">
    <text evidence="9">The sequence shown here is derived from an EMBL/GenBank/DDBJ whole genome shotgun (WGS) entry which is preliminary data.</text>
</comment>
<keyword evidence="10" id="KW-1185">Reference proteome</keyword>
<evidence type="ECO:0000256" key="7">
    <source>
        <dbReference type="RuleBase" id="RU363032"/>
    </source>
</evidence>
<accession>A0ABQ6CPE0</accession>
<keyword evidence="5 7" id="KW-1133">Transmembrane helix</keyword>
<organism evidence="9 10">
    <name type="scientific">Labrys miyagiensis</name>
    <dbReference type="NCBI Taxonomy" id="346912"/>
    <lineage>
        <taxon>Bacteria</taxon>
        <taxon>Pseudomonadati</taxon>
        <taxon>Pseudomonadota</taxon>
        <taxon>Alphaproteobacteria</taxon>
        <taxon>Hyphomicrobiales</taxon>
        <taxon>Xanthobacteraceae</taxon>
        <taxon>Labrys</taxon>
    </lineage>
</organism>
<dbReference type="Pfam" id="PF19300">
    <property type="entry name" value="BPD_transp_1_N"/>
    <property type="match status" value="1"/>
</dbReference>
<evidence type="ECO:0000259" key="8">
    <source>
        <dbReference type="PROSITE" id="PS50928"/>
    </source>
</evidence>
<evidence type="ECO:0000256" key="4">
    <source>
        <dbReference type="ARBA" id="ARBA00022692"/>
    </source>
</evidence>
<dbReference type="InterPro" id="IPR000515">
    <property type="entry name" value="MetI-like"/>
</dbReference>
<dbReference type="PANTHER" id="PTHR43163">
    <property type="entry name" value="DIPEPTIDE TRANSPORT SYSTEM PERMEASE PROTEIN DPPB-RELATED"/>
    <property type="match status" value="1"/>
</dbReference>
<dbReference type="Pfam" id="PF00528">
    <property type="entry name" value="BPD_transp_1"/>
    <property type="match status" value="1"/>
</dbReference>
<dbReference type="Gene3D" id="1.10.3720.10">
    <property type="entry name" value="MetI-like"/>
    <property type="match status" value="1"/>
</dbReference>
<evidence type="ECO:0000313" key="9">
    <source>
        <dbReference type="EMBL" id="GLS22226.1"/>
    </source>
</evidence>
<feature type="transmembrane region" description="Helical" evidence="7">
    <location>
        <begin position="180"/>
        <end position="199"/>
    </location>
</feature>
<evidence type="ECO:0000256" key="3">
    <source>
        <dbReference type="ARBA" id="ARBA00022475"/>
    </source>
</evidence>
<proteinExistence type="inferred from homology"/>
<dbReference type="CDD" id="cd06261">
    <property type="entry name" value="TM_PBP2"/>
    <property type="match status" value="1"/>
</dbReference>
<comment type="subcellular location">
    <subcellularLocation>
        <location evidence="1 7">Cell membrane</location>
        <topology evidence="1 7">Multi-pass membrane protein</topology>
    </subcellularLocation>
</comment>
<evidence type="ECO:0000256" key="2">
    <source>
        <dbReference type="ARBA" id="ARBA00022448"/>
    </source>
</evidence>
<keyword evidence="6 7" id="KW-0472">Membrane</keyword>
<name>A0ABQ6CPE0_9HYPH</name>
<feature type="transmembrane region" description="Helical" evidence="7">
    <location>
        <begin position="237"/>
        <end position="263"/>
    </location>
</feature>
<evidence type="ECO:0000256" key="1">
    <source>
        <dbReference type="ARBA" id="ARBA00004651"/>
    </source>
</evidence>
<dbReference type="RefSeq" id="WP_284315195.1">
    <property type="nucleotide sequence ID" value="NZ_BSPC01000058.1"/>
</dbReference>
<dbReference type="InterPro" id="IPR045621">
    <property type="entry name" value="BPD_transp_1_N"/>
</dbReference>
<feature type="transmembrane region" description="Helical" evidence="7">
    <location>
        <begin position="283"/>
        <end position="305"/>
    </location>
</feature>
<dbReference type="SUPFAM" id="SSF161098">
    <property type="entry name" value="MetI-like"/>
    <property type="match status" value="1"/>
</dbReference>
<dbReference type="Proteomes" id="UP001156882">
    <property type="component" value="Unassembled WGS sequence"/>
</dbReference>
<evidence type="ECO:0000313" key="10">
    <source>
        <dbReference type="Proteomes" id="UP001156882"/>
    </source>
</evidence>
<feature type="domain" description="ABC transmembrane type-1" evidence="8">
    <location>
        <begin position="97"/>
        <end position="302"/>
    </location>
</feature>
<keyword evidence="2 7" id="KW-0813">Transport</keyword>
<dbReference type="EMBL" id="BSPC01000058">
    <property type="protein sequence ID" value="GLS22226.1"/>
    <property type="molecule type" value="Genomic_DNA"/>
</dbReference>
<sequence>MRFGRFILVRLALLVLTLWLVSAAIFIGAQVLPGDVGRTLLGPLADAQAVAAINHQYGTDRPVFVQYWDWLSQALQGDFGTSLALRAPVAPFVIEALRNSAALAGVALLLVVPIGIGAGVWSGLRAGSLTDRLIILTSVSAAIVPDFVTALVLLMILALWLGWFPITGVAPDGSGLWAGIYYLILPALPLVLIYTGYIARMARAGMVEALGADYTRTAILKGLRTRTVLLRHVLRNALMPTITVIATQIGYLLGGLVVIESLFHIQGLGNLVLSAAKAHDFPMLEAGVMVMAAVYAIGAAVGDLLQAVLDPRLRRSGAL</sequence>
<protein>
    <submittedName>
        <fullName evidence="9">Peptide ABC transporter permease</fullName>
    </submittedName>
</protein>
<comment type="similarity">
    <text evidence="7">Belongs to the binding-protein-dependent transport system permease family.</text>
</comment>
<gene>
    <name evidence="9" type="ORF">GCM10007874_52430</name>
</gene>
<keyword evidence="3" id="KW-1003">Cell membrane</keyword>
<dbReference type="PANTHER" id="PTHR43163:SF6">
    <property type="entry name" value="DIPEPTIDE TRANSPORT SYSTEM PERMEASE PROTEIN DPPB-RELATED"/>
    <property type="match status" value="1"/>
</dbReference>
<reference evidence="10" key="1">
    <citation type="journal article" date="2019" name="Int. J. Syst. Evol. Microbiol.">
        <title>The Global Catalogue of Microorganisms (GCM) 10K type strain sequencing project: providing services to taxonomists for standard genome sequencing and annotation.</title>
        <authorList>
            <consortium name="The Broad Institute Genomics Platform"/>
            <consortium name="The Broad Institute Genome Sequencing Center for Infectious Disease"/>
            <person name="Wu L."/>
            <person name="Ma J."/>
        </authorList>
    </citation>
    <scope>NUCLEOTIDE SEQUENCE [LARGE SCALE GENOMIC DNA]</scope>
    <source>
        <strain evidence="10">NBRC 101365</strain>
    </source>
</reference>
<feature type="transmembrane region" description="Helical" evidence="7">
    <location>
        <begin position="133"/>
        <end position="160"/>
    </location>
</feature>
<evidence type="ECO:0000256" key="5">
    <source>
        <dbReference type="ARBA" id="ARBA00022989"/>
    </source>
</evidence>
<feature type="transmembrane region" description="Helical" evidence="7">
    <location>
        <begin position="101"/>
        <end position="121"/>
    </location>
</feature>
<keyword evidence="4 7" id="KW-0812">Transmembrane</keyword>